<dbReference type="EMBL" id="AP019860">
    <property type="protein sequence ID" value="BBM85988.1"/>
    <property type="molecule type" value="Genomic_DNA"/>
</dbReference>
<dbReference type="AlphaFoldDB" id="A0A5S9F4W7"/>
<protein>
    <recommendedName>
        <fullName evidence="3">Type VI secretion protein</fullName>
    </recommendedName>
</protein>
<keyword evidence="2" id="KW-1185">Reference proteome</keyword>
<proteinExistence type="predicted"/>
<dbReference type="InterPro" id="IPR036624">
    <property type="entry name" value="Hcp1-lik_sf"/>
</dbReference>
<dbReference type="Pfam" id="PF05638">
    <property type="entry name" value="T6SS_HCP"/>
    <property type="match status" value="1"/>
</dbReference>
<sequence length="153" mass="17851">MPVNMFLKVEGIKGEAKDEGYEDWVEVLAWSWGCSRNFDKETKEEYYNKQDISITKWYDRTSPIMAFSCSQNTIYPEVILEVNKGDGDKGNFLSYKMKNARVTSCSTGGSGGERRLTENITFEFEEIEWIYHLPKEFHTEEETFVSRSYSSKE</sequence>
<reference evidence="1 2" key="1">
    <citation type="submission" date="2019-08" db="EMBL/GenBank/DDBJ databases">
        <title>Complete genome sequence of Candidatus Uab amorphum.</title>
        <authorList>
            <person name="Shiratori T."/>
            <person name="Suzuki S."/>
            <person name="Kakizawa Y."/>
            <person name="Ishida K."/>
        </authorList>
    </citation>
    <scope>NUCLEOTIDE SEQUENCE [LARGE SCALE GENOMIC DNA]</scope>
    <source>
        <strain evidence="1 2">SRT547</strain>
    </source>
</reference>
<dbReference type="InterPro" id="IPR008514">
    <property type="entry name" value="T6SS_Hcp"/>
</dbReference>
<dbReference type="Proteomes" id="UP000326354">
    <property type="component" value="Chromosome"/>
</dbReference>
<dbReference type="Gene3D" id="2.30.110.20">
    <property type="entry name" value="Hcp1-like"/>
    <property type="match status" value="1"/>
</dbReference>
<accession>A0A5S9F4W7</accession>
<dbReference type="PANTHER" id="PTHR36152:SF1">
    <property type="entry name" value="UBIQUITIN-LIKE DOMAIN-CONTAINING PROTEIN"/>
    <property type="match status" value="1"/>
</dbReference>
<dbReference type="InterPro" id="IPR053165">
    <property type="entry name" value="HSI-I_assembly_Hcp1"/>
</dbReference>
<name>A0A5S9F4W7_UABAM</name>
<dbReference type="RefSeq" id="WP_151970068.1">
    <property type="nucleotide sequence ID" value="NZ_AP019860.1"/>
</dbReference>
<dbReference type="KEGG" id="uam:UABAM_04374"/>
<organism evidence="1 2">
    <name type="scientific">Uabimicrobium amorphum</name>
    <dbReference type="NCBI Taxonomy" id="2596890"/>
    <lineage>
        <taxon>Bacteria</taxon>
        <taxon>Pseudomonadati</taxon>
        <taxon>Planctomycetota</taxon>
        <taxon>Candidatus Uabimicrobiia</taxon>
        <taxon>Candidatus Uabimicrobiales</taxon>
        <taxon>Candidatus Uabimicrobiaceae</taxon>
        <taxon>Candidatus Uabimicrobium</taxon>
    </lineage>
</organism>
<dbReference type="SUPFAM" id="SSF141452">
    <property type="entry name" value="Hcp1-like"/>
    <property type="match status" value="1"/>
</dbReference>
<dbReference type="OrthoDB" id="4865570at2"/>
<evidence type="ECO:0000313" key="2">
    <source>
        <dbReference type="Proteomes" id="UP000326354"/>
    </source>
</evidence>
<gene>
    <name evidence="1" type="ORF">UABAM_04374</name>
</gene>
<evidence type="ECO:0000313" key="1">
    <source>
        <dbReference type="EMBL" id="BBM85988.1"/>
    </source>
</evidence>
<evidence type="ECO:0008006" key="3">
    <source>
        <dbReference type="Google" id="ProtNLM"/>
    </source>
</evidence>
<dbReference type="PANTHER" id="PTHR36152">
    <property type="entry name" value="CYTOPLASMIC PROTEIN-RELATED"/>
    <property type="match status" value="1"/>
</dbReference>